<evidence type="ECO:0000313" key="11">
    <source>
        <dbReference type="EMBL" id="CAB4536888.1"/>
    </source>
</evidence>
<feature type="domain" description="IspG C-terminal" evidence="10">
    <location>
        <begin position="270"/>
        <end position="354"/>
    </location>
</feature>
<organism evidence="11">
    <name type="scientific">freshwater metagenome</name>
    <dbReference type="NCBI Taxonomy" id="449393"/>
    <lineage>
        <taxon>unclassified sequences</taxon>
        <taxon>metagenomes</taxon>
        <taxon>ecological metagenomes</taxon>
    </lineage>
</organism>
<dbReference type="InterPro" id="IPR011005">
    <property type="entry name" value="Dihydropteroate_synth-like_sf"/>
</dbReference>
<evidence type="ECO:0000256" key="6">
    <source>
        <dbReference type="ARBA" id="ARBA00023014"/>
    </source>
</evidence>
<keyword evidence="3" id="KW-0479">Metal-binding</keyword>
<dbReference type="EMBL" id="CAEZYU010000090">
    <property type="protein sequence ID" value="CAB4752151.1"/>
    <property type="molecule type" value="Genomic_DNA"/>
</dbReference>
<name>A0A6J6BF66_9ZZZZ</name>
<evidence type="ECO:0000256" key="2">
    <source>
        <dbReference type="ARBA" id="ARBA00022485"/>
    </source>
</evidence>
<dbReference type="HAMAP" id="MF_00159">
    <property type="entry name" value="IspG"/>
    <property type="match status" value="1"/>
</dbReference>
<evidence type="ECO:0000256" key="3">
    <source>
        <dbReference type="ARBA" id="ARBA00022723"/>
    </source>
</evidence>
<dbReference type="InterPro" id="IPR045854">
    <property type="entry name" value="NO2/SO3_Rdtase_4Fe4S_sf"/>
</dbReference>
<dbReference type="GO" id="GO:0016114">
    <property type="term" value="P:terpenoid biosynthetic process"/>
    <property type="evidence" value="ECO:0007669"/>
    <property type="project" value="InterPro"/>
</dbReference>
<dbReference type="EMBL" id="CAEZSF010000061">
    <property type="protein sequence ID" value="CAB4536888.1"/>
    <property type="molecule type" value="Genomic_DNA"/>
</dbReference>
<dbReference type="GO" id="GO:0051539">
    <property type="term" value="F:4 iron, 4 sulfur cluster binding"/>
    <property type="evidence" value="ECO:0007669"/>
    <property type="project" value="UniProtKB-KW"/>
</dbReference>
<keyword evidence="7" id="KW-0414">Isoprene biosynthesis</keyword>
<dbReference type="Pfam" id="PF26540">
    <property type="entry name" value="GcpE_C"/>
    <property type="match status" value="1"/>
</dbReference>
<dbReference type="GO" id="GO:0019288">
    <property type="term" value="P:isopentenyl diphosphate biosynthetic process, methylerythritol 4-phosphate pathway"/>
    <property type="evidence" value="ECO:0007669"/>
    <property type="project" value="TreeGrafter"/>
</dbReference>
<dbReference type="NCBIfam" id="TIGR00612">
    <property type="entry name" value="ispG_gcpE"/>
    <property type="match status" value="1"/>
</dbReference>
<evidence type="ECO:0000259" key="9">
    <source>
        <dbReference type="Pfam" id="PF04551"/>
    </source>
</evidence>
<dbReference type="PIRSF" id="PIRSF004640">
    <property type="entry name" value="IspG"/>
    <property type="match status" value="1"/>
</dbReference>
<dbReference type="Gene3D" id="3.20.20.20">
    <property type="entry name" value="Dihydropteroate synthase-like"/>
    <property type="match status" value="1"/>
</dbReference>
<dbReference type="NCBIfam" id="NF001540">
    <property type="entry name" value="PRK00366.1"/>
    <property type="match status" value="1"/>
</dbReference>
<proteinExistence type="inferred from homology"/>
<dbReference type="PANTHER" id="PTHR30454">
    <property type="entry name" value="4-HYDROXY-3-METHYLBUT-2-EN-1-YL DIPHOSPHATE SYNTHASE"/>
    <property type="match status" value="1"/>
</dbReference>
<reference evidence="11" key="1">
    <citation type="submission" date="2020-05" db="EMBL/GenBank/DDBJ databases">
        <authorList>
            <person name="Chiriac C."/>
            <person name="Salcher M."/>
            <person name="Ghai R."/>
            <person name="Kavagutti S V."/>
        </authorList>
    </citation>
    <scope>NUCLEOTIDE SEQUENCE</scope>
</reference>
<dbReference type="InterPro" id="IPR004588">
    <property type="entry name" value="IspG_bac-typ"/>
</dbReference>
<dbReference type="Pfam" id="PF04551">
    <property type="entry name" value="GcpE"/>
    <property type="match status" value="1"/>
</dbReference>
<comment type="cofactor">
    <cofactor evidence="1">
        <name>[4Fe-4S] cluster</name>
        <dbReference type="ChEBI" id="CHEBI:49883"/>
    </cofactor>
</comment>
<evidence type="ECO:0000256" key="4">
    <source>
        <dbReference type="ARBA" id="ARBA00023002"/>
    </source>
</evidence>
<keyword evidence="6" id="KW-0411">Iron-sulfur</keyword>
<dbReference type="FunFam" id="3.20.20.20:FF:000001">
    <property type="entry name" value="4-hydroxy-3-methylbut-2-en-1-yl diphosphate synthase (flavodoxin)"/>
    <property type="match status" value="1"/>
</dbReference>
<dbReference type="GO" id="GO:0046429">
    <property type="term" value="F:4-hydroxy-3-methylbut-2-en-1-yl diphosphate synthase activity (ferredoxin)"/>
    <property type="evidence" value="ECO:0007669"/>
    <property type="project" value="InterPro"/>
</dbReference>
<keyword evidence="5" id="KW-0408">Iron</keyword>
<evidence type="ECO:0000256" key="5">
    <source>
        <dbReference type="ARBA" id="ARBA00023004"/>
    </source>
</evidence>
<dbReference type="PANTHER" id="PTHR30454:SF0">
    <property type="entry name" value="4-HYDROXY-3-METHYLBUT-2-EN-1-YL DIPHOSPHATE SYNTHASE (FERREDOXIN), CHLOROPLASTIC"/>
    <property type="match status" value="1"/>
</dbReference>
<dbReference type="SUPFAM" id="SSF56014">
    <property type="entry name" value="Nitrite and sulphite reductase 4Fe-4S domain-like"/>
    <property type="match status" value="1"/>
</dbReference>
<accession>A0A6J6BF66</accession>
<sequence>MDAGAVTFPRRATRRITVGDVAVGDGAPITVQSMTTTKTADVDATLQQIYALAASGCDIVRCTCNDLAAAEGLARIVPRSPIPVIADIHHQYKMALAALEAGVQGLRLNPGNIRKPEHIKAVASEARDRSVPIRIGVNGGSLDPALYEKYGGTVTPEAMVESALTEIAYFDEVGFDLIKISVKASNVPLMIEAYRQLAEATDYPLHLGVTEAGPLPGGYIKATAGIATLLAEGIGDTIRYSLTADPVEEAKAGRLLLESYGLRERKNVDLIACPSCGRAEIDVIAVAEAAQLAFAGKELPLQVAVMGCVVNGPGEARDADIGIAAGRHRGHLFVKGVNVAVVPEDEMVETLVEWAEFISEHGTEAALARVDTEKARREAEKDRAALLEEQGDDANASEQRVDLIHKKFEG</sequence>
<dbReference type="SUPFAM" id="SSF51717">
    <property type="entry name" value="Dihydropteroate synthetase-like"/>
    <property type="match status" value="1"/>
</dbReference>
<protein>
    <submittedName>
        <fullName evidence="11">Unannotated protein</fullName>
    </submittedName>
</protein>
<gene>
    <name evidence="11" type="ORF">UFOPK1358_00794</name>
    <name evidence="12" type="ORF">UFOPK2766_01718</name>
</gene>
<dbReference type="Gene3D" id="3.30.413.10">
    <property type="entry name" value="Sulfite Reductase Hemoprotein, domain 1"/>
    <property type="match status" value="1"/>
</dbReference>
<keyword evidence="2" id="KW-0004">4Fe-4S</keyword>
<evidence type="ECO:0000256" key="1">
    <source>
        <dbReference type="ARBA" id="ARBA00001966"/>
    </source>
</evidence>
<feature type="region of interest" description="Disordered" evidence="8">
    <location>
        <begin position="378"/>
        <end position="401"/>
    </location>
</feature>
<evidence type="ECO:0000313" key="12">
    <source>
        <dbReference type="EMBL" id="CAB4752151.1"/>
    </source>
</evidence>
<keyword evidence="4" id="KW-0560">Oxidoreductase</keyword>
<evidence type="ECO:0000256" key="8">
    <source>
        <dbReference type="SAM" id="MobiDB-lite"/>
    </source>
</evidence>
<feature type="domain" description="IspG TIM-barrel" evidence="9">
    <location>
        <begin position="13"/>
        <end position="253"/>
    </location>
</feature>
<dbReference type="InterPro" id="IPR016425">
    <property type="entry name" value="IspG_bac"/>
</dbReference>
<evidence type="ECO:0000259" key="10">
    <source>
        <dbReference type="Pfam" id="PF26540"/>
    </source>
</evidence>
<dbReference type="AlphaFoldDB" id="A0A6J6BF66"/>
<evidence type="ECO:0000256" key="7">
    <source>
        <dbReference type="ARBA" id="ARBA00023229"/>
    </source>
</evidence>
<dbReference type="GO" id="GO:0005506">
    <property type="term" value="F:iron ion binding"/>
    <property type="evidence" value="ECO:0007669"/>
    <property type="project" value="InterPro"/>
</dbReference>
<dbReference type="InterPro" id="IPR058578">
    <property type="entry name" value="IspG_TIM"/>
</dbReference>
<dbReference type="InterPro" id="IPR058579">
    <property type="entry name" value="IspG_C"/>
</dbReference>